<dbReference type="CDD" id="cd11616">
    <property type="entry name" value="SAF_DH_OX_like"/>
    <property type="match status" value="1"/>
</dbReference>
<dbReference type="GO" id="GO:0050661">
    <property type="term" value="F:NADP binding"/>
    <property type="evidence" value="ECO:0007669"/>
    <property type="project" value="InterPro"/>
</dbReference>
<dbReference type="PANTHER" id="PTHR37850">
    <property type="entry name" value="STRU PROTEIN"/>
    <property type="match status" value="1"/>
</dbReference>
<dbReference type="InterPro" id="IPR013974">
    <property type="entry name" value="SAF"/>
</dbReference>
<name>A0A1G1W4D7_9BACT</name>
<dbReference type="Pfam" id="PF03447">
    <property type="entry name" value="NAD_binding_3"/>
    <property type="match status" value="1"/>
</dbReference>
<dbReference type="InterPro" id="IPR048423">
    <property type="entry name" value="DRL_cat"/>
</dbReference>
<organism evidence="2 3">
    <name type="scientific">Candidatus Chisholmbacteria bacterium RIFCSPLOWO2_01_FULL_49_14</name>
    <dbReference type="NCBI Taxonomy" id="1797593"/>
    <lineage>
        <taxon>Bacteria</taxon>
        <taxon>Candidatus Chisholmiibacteriota</taxon>
    </lineage>
</organism>
<dbReference type="SMART" id="SM00858">
    <property type="entry name" value="SAF"/>
    <property type="match status" value="1"/>
</dbReference>
<dbReference type="EMBL" id="MHCL01000003">
    <property type="protein sequence ID" value="OGY22460.1"/>
    <property type="molecule type" value="Genomic_DNA"/>
</dbReference>
<dbReference type="Pfam" id="PF08666">
    <property type="entry name" value="SAF"/>
    <property type="match status" value="1"/>
</dbReference>
<proteinExistence type="predicted"/>
<gene>
    <name evidence="2" type="ORF">A3A65_04890</name>
</gene>
<dbReference type="SUPFAM" id="SSF51735">
    <property type="entry name" value="NAD(P)-binding Rossmann-fold domains"/>
    <property type="match status" value="1"/>
</dbReference>
<dbReference type="InterPro" id="IPR036291">
    <property type="entry name" value="NAD(P)-bd_dom_sf"/>
</dbReference>
<dbReference type="InterPro" id="IPR005106">
    <property type="entry name" value="Asp/hSer_DH_NAD-bd"/>
</dbReference>
<dbReference type="Pfam" id="PF21135">
    <property type="entry name" value="DRL_cat"/>
    <property type="match status" value="1"/>
</dbReference>
<evidence type="ECO:0000313" key="2">
    <source>
        <dbReference type="EMBL" id="OGY22460.1"/>
    </source>
</evidence>
<dbReference type="AlphaFoldDB" id="A0A1G1W4D7"/>
<dbReference type="GO" id="GO:0016491">
    <property type="term" value="F:oxidoreductase activity"/>
    <property type="evidence" value="ECO:0007669"/>
    <property type="project" value="InterPro"/>
</dbReference>
<evidence type="ECO:0000259" key="1">
    <source>
        <dbReference type="SMART" id="SM00858"/>
    </source>
</evidence>
<dbReference type="STRING" id="1797593.A3A65_04890"/>
<accession>A0A1G1W4D7</accession>
<protein>
    <submittedName>
        <fullName evidence="2">NAD(P)-dependent oxidoreductase</fullName>
    </submittedName>
</protein>
<reference evidence="2 3" key="1">
    <citation type="journal article" date="2016" name="Nat. Commun.">
        <title>Thousands of microbial genomes shed light on interconnected biogeochemical processes in an aquifer system.</title>
        <authorList>
            <person name="Anantharaman K."/>
            <person name="Brown C.T."/>
            <person name="Hug L.A."/>
            <person name="Sharon I."/>
            <person name="Castelle C.J."/>
            <person name="Probst A.J."/>
            <person name="Thomas B.C."/>
            <person name="Singh A."/>
            <person name="Wilkins M.J."/>
            <person name="Karaoz U."/>
            <person name="Brodie E.L."/>
            <person name="Williams K.H."/>
            <person name="Hubbard S.S."/>
            <person name="Banfield J.F."/>
        </authorList>
    </citation>
    <scope>NUCLEOTIDE SEQUENCE [LARGE SCALE GENOMIC DNA]</scope>
</reference>
<comment type="caution">
    <text evidence="2">The sequence shown here is derived from an EMBL/GenBank/DDBJ whole genome shotgun (WGS) entry which is preliminary data.</text>
</comment>
<feature type="domain" description="SAF" evidence="1">
    <location>
        <begin position="346"/>
        <end position="411"/>
    </location>
</feature>
<sequence length="431" mass="46896">MILIDEALAKREKQGNPIRVGMVGAGFMGKPIALQISKYTKGMRLAAIANRHTNKAERAYEDAGIGDVTVACTQHELDSAIKGKKYVVTEDPLLLARSSEIDIILEVTGTVDYACGVVLEALKHKKHIAVMNAELDGTLGPILKNYADKAGVIYTNTDGDQPGVEMNLYRFLTGIGVTPVLCGNIKGLQDPYRTPETQKAFASKWGQKPHMVTSFADGTKISFEQAVVANATGMHVAKRGMWAPTVPAGTPLKEAVNRYPQEEILNNPGIVDYIVGAEPNSGVFVLGVIDDPVQKFYLDLYKVGKGPLYLFYNPYHLCHFEVPITLARAVLFNDATLTPKRQLACEVITVAKKDLRKGEVLDGIGGFASYGVIENYTIARNEKYLPMGLSEGCVLTRDIPTDSPIAVADVVRPSGRLSDELRKEQDALGET</sequence>
<dbReference type="PANTHER" id="PTHR37850:SF1">
    <property type="entry name" value="SAF DOMAIN PROTEIN"/>
    <property type="match status" value="1"/>
</dbReference>
<dbReference type="Gene3D" id="3.40.50.720">
    <property type="entry name" value="NAD(P)-binding Rossmann-like Domain"/>
    <property type="match status" value="1"/>
</dbReference>
<evidence type="ECO:0000313" key="3">
    <source>
        <dbReference type="Proteomes" id="UP000176723"/>
    </source>
</evidence>
<dbReference type="Proteomes" id="UP000176723">
    <property type="component" value="Unassembled WGS sequence"/>
</dbReference>